<dbReference type="Proteomes" id="UP001341281">
    <property type="component" value="Chromosome 02"/>
</dbReference>
<feature type="region of interest" description="Disordered" evidence="1">
    <location>
        <begin position="1"/>
        <end position="26"/>
    </location>
</feature>
<gene>
    <name evidence="2" type="ORF">U9M48_005816</name>
</gene>
<evidence type="ECO:0000313" key="3">
    <source>
        <dbReference type="Proteomes" id="UP001341281"/>
    </source>
</evidence>
<protein>
    <submittedName>
        <fullName evidence="2">Uncharacterized protein</fullName>
    </submittedName>
</protein>
<keyword evidence="3" id="KW-1185">Reference proteome</keyword>
<dbReference type="EMBL" id="CP144746">
    <property type="protein sequence ID" value="WVZ55111.1"/>
    <property type="molecule type" value="Genomic_DNA"/>
</dbReference>
<organism evidence="2 3">
    <name type="scientific">Paspalum notatum var. saurae</name>
    <dbReference type="NCBI Taxonomy" id="547442"/>
    <lineage>
        <taxon>Eukaryota</taxon>
        <taxon>Viridiplantae</taxon>
        <taxon>Streptophyta</taxon>
        <taxon>Embryophyta</taxon>
        <taxon>Tracheophyta</taxon>
        <taxon>Spermatophyta</taxon>
        <taxon>Magnoliopsida</taxon>
        <taxon>Liliopsida</taxon>
        <taxon>Poales</taxon>
        <taxon>Poaceae</taxon>
        <taxon>PACMAD clade</taxon>
        <taxon>Panicoideae</taxon>
        <taxon>Andropogonodae</taxon>
        <taxon>Paspaleae</taxon>
        <taxon>Paspalinae</taxon>
        <taxon>Paspalum</taxon>
    </lineage>
</organism>
<proteinExistence type="predicted"/>
<dbReference type="AlphaFoldDB" id="A0AAQ3SIV9"/>
<evidence type="ECO:0000256" key="1">
    <source>
        <dbReference type="SAM" id="MobiDB-lite"/>
    </source>
</evidence>
<name>A0AAQ3SIV9_PASNO</name>
<feature type="non-terminal residue" evidence="2">
    <location>
        <position position="215"/>
    </location>
</feature>
<accession>A0AAQ3SIV9</accession>
<reference evidence="2 3" key="1">
    <citation type="submission" date="2024-02" db="EMBL/GenBank/DDBJ databases">
        <title>High-quality chromosome-scale genome assembly of Pensacola bahiagrass (Paspalum notatum Flugge var. saurae).</title>
        <authorList>
            <person name="Vega J.M."/>
            <person name="Podio M."/>
            <person name="Orjuela J."/>
            <person name="Siena L.A."/>
            <person name="Pessino S.C."/>
            <person name="Combes M.C."/>
            <person name="Mariac C."/>
            <person name="Albertini E."/>
            <person name="Pupilli F."/>
            <person name="Ortiz J.P.A."/>
            <person name="Leblanc O."/>
        </authorList>
    </citation>
    <scope>NUCLEOTIDE SEQUENCE [LARGE SCALE GENOMIC DNA]</scope>
    <source>
        <strain evidence="2">R1</strain>
        <tissue evidence="2">Leaf</tissue>
    </source>
</reference>
<sequence>MGLWGGGDYDDEGGHGGTAAEAQGSDVDGSPTCLLRLYGTLDLRRRPSHLCPQCGKRFSLEHITNLYAPRNLWGGCFRTQASVTSGINAFETELNKQILDMLGEPVSIDIIYRNEDMGNIYTTIDDFHYKLTCIDIYIQAPVTSGASGPEAELNNQSEQGKEIAQLRSRLDALDGMLETHKKQSAQEFVSVKEQMKKMVEAENATPMDMIQFMEQ</sequence>
<evidence type="ECO:0000313" key="2">
    <source>
        <dbReference type="EMBL" id="WVZ55111.1"/>
    </source>
</evidence>